<dbReference type="Proteomes" id="UP000182658">
    <property type="component" value="Unassembled WGS sequence"/>
</dbReference>
<keyword evidence="3" id="KW-1185">Reference proteome</keyword>
<feature type="compositionally biased region" description="Acidic residues" evidence="1">
    <location>
        <begin position="167"/>
        <end position="188"/>
    </location>
</feature>
<sequence length="392" mass="43116">MAEYFHIPRNHAEWDKQISRARVGKHDLPIGVTYKLSDLNKQELCSGSRITALQFLLLRTSIELVPSSNSDLVSELTSTGFCTEDTLKHAKGILISNKPFHRVATLSSHATLMGKAKPGAAKAAFPDDTDLLGKLVALRRAVFQLDLWRVNGGSLGTAAPAAAAESPSDEQDEEDPVVNACQDDDADDGAVQINTAPDQAPGANSNHENKPKSTTAKDELLVLFLAVELWNAMFTCASTKSPVLHAVPDQALFRVMRPGGENQVLYSAKVDGTIRPSLGRGPVVDIIEAKRRGGMDDRCKMQYAAELVAFVASKGRVEQNNHKFDGDGYARVFLHAQNCNRAYFVVARYTRSYVDWLHNSNEQVRVSRQRTREAFMEIRILGPRSMGEPNDV</sequence>
<dbReference type="EMBL" id="KV875120">
    <property type="protein sequence ID" value="OIW22344.1"/>
    <property type="molecule type" value="Genomic_DNA"/>
</dbReference>
<protein>
    <submittedName>
        <fullName evidence="2">Uncharacterized protein</fullName>
    </submittedName>
</protein>
<gene>
    <name evidence="2" type="ORF">CONLIGDRAFT_675134</name>
</gene>
<feature type="compositionally biased region" description="Polar residues" evidence="1">
    <location>
        <begin position="192"/>
        <end position="206"/>
    </location>
</feature>
<feature type="non-terminal residue" evidence="2">
    <location>
        <position position="392"/>
    </location>
</feature>
<evidence type="ECO:0000256" key="1">
    <source>
        <dbReference type="SAM" id="MobiDB-lite"/>
    </source>
</evidence>
<accession>A0A1J7IXM1</accession>
<dbReference type="AlphaFoldDB" id="A0A1J7IXM1"/>
<dbReference type="InParanoid" id="A0A1J7IXM1"/>
<evidence type="ECO:0000313" key="2">
    <source>
        <dbReference type="EMBL" id="OIW22344.1"/>
    </source>
</evidence>
<organism evidence="2 3">
    <name type="scientific">Coniochaeta ligniaria NRRL 30616</name>
    <dbReference type="NCBI Taxonomy" id="1408157"/>
    <lineage>
        <taxon>Eukaryota</taxon>
        <taxon>Fungi</taxon>
        <taxon>Dikarya</taxon>
        <taxon>Ascomycota</taxon>
        <taxon>Pezizomycotina</taxon>
        <taxon>Sordariomycetes</taxon>
        <taxon>Sordariomycetidae</taxon>
        <taxon>Coniochaetales</taxon>
        <taxon>Coniochaetaceae</taxon>
        <taxon>Coniochaeta</taxon>
    </lineage>
</organism>
<proteinExistence type="predicted"/>
<name>A0A1J7IXM1_9PEZI</name>
<reference evidence="2 3" key="1">
    <citation type="submission" date="2016-10" db="EMBL/GenBank/DDBJ databases">
        <title>Draft genome sequence of Coniochaeta ligniaria NRRL30616, a lignocellulolytic fungus for bioabatement of inhibitors in plant biomass hydrolysates.</title>
        <authorList>
            <consortium name="DOE Joint Genome Institute"/>
            <person name="Jimenez D.J."/>
            <person name="Hector R.E."/>
            <person name="Riley R."/>
            <person name="Sun H."/>
            <person name="Grigoriev I.V."/>
            <person name="Van Elsas J.D."/>
            <person name="Nichols N.N."/>
        </authorList>
    </citation>
    <scope>NUCLEOTIDE SEQUENCE [LARGE SCALE GENOMIC DNA]</scope>
    <source>
        <strain evidence="2 3">NRRL 30616</strain>
    </source>
</reference>
<feature type="region of interest" description="Disordered" evidence="1">
    <location>
        <begin position="158"/>
        <end position="212"/>
    </location>
</feature>
<evidence type="ECO:0000313" key="3">
    <source>
        <dbReference type="Proteomes" id="UP000182658"/>
    </source>
</evidence>